<name>A0A7Z0VJB5_9GAMM</name>
<dbReference type="OrthoDB" id="9895870at2"/>
<accession>A0A7Z0VJB5</accession>
<reference evidence="1 2" key="1">
    <citation type="submission" date="2016-06" db="EMBL/GenBank/DDBJ databases">
        <title>Genome sequence of endosymbiont of Candidatus Endolucinida thiodiazotropha.</title>
        <authorList>
            <person name="Poehlein A."/>
            <person name="Koenig S."/>
            <person name="Heiden S.E."/>
            <person name="Thuermer A."/>
            <person name="Voget S."/>
            <person name="Daniel R."/>
            <person name="Markert S."/>
            <person name="Gros O."/>
            <person name="Schweder T."/>
        </authorList>
    </citation>
    <scope>NUCLEOTIDE SEQUENCE [LARGE SCALE GENOMIC DNA]</scope>
    <source>
        <strain evidence="1 2">COS</strain>
    </source>
</reference>
<dbReference type="Proteomes" id="UP000094769">
    <property type="component" value="Unassembled WGS sequence"/>
</dbReference>
<comment type="caution">
    <text evidence="1">The sequence shown here is derived from an EMBL/GenBank/DDBJ whole genome shotgun (WGS) entry which is preliminary data.</text>
</comment>
<dbReference type="AlphaFoldDB" id="A0A7Z0VJB5"/>
<dbReference type="EMBL" id="MARB01000019">
    <property type="protein sequence ID" value="ODJ86633.1"/>
    <property type="molecule type" value="Genomic_DNA"/>
</dbReference>
<proteinExistence type="predicted"/>
<dbReference type="RefSeq" id="WP_069126790.1">
    <property type="nucleotide sequence ID" value="NZ_MARB01000019.1"/>
</dbReference>
<evidence type="ECO:0000313" key="1">
    <source>
        <dbReference type="EMBL" id="ODJ86633.1"/>
    </source>
</evidence>
<gene>
    <name evidence="1" type="ORF">CODIS_31160</name>
</gene>
<evidence type="ECO:0000313" key="2">
    <source>
        <dbReference type="Proteomes" id="UP000094769"/>
    </source>
</evidence>
<protein>
    <submittedName>
        <fullName evidence="1">Uncharacterized protein</fullName>
    </submittedName>
</protein>
<organism evidence="1 2">
    <name type="scientific">Candidatus Thiodiazotropha endolucinida</name>
    <dbReference type="NCBI Taxonomy" id="1655433"/>
    <lineage>
        <taxon>Bacteria</taxon>
        <taxon>Pseudomonadati</taxon>
        <taxon>Pseudomonadota</taxon>
        <taxon>Gammaproteobacteria</taxon>
        <taxon>Chromatiales</taxon>
        <taxon>Sedimenticolaceae</taxon>
        <taxon>Candidatus Thiodiazotropha</taxon>
    </lineage>
</organism>
<keyword evidence="2" id="KW-1185">Reference proteome</keyword>
<sequence length="123" mass="14166">MSEYSLKFTEDPIEESRQRTIDEIHQFIRSMDGRPLAVVTLDNEQSDLWDSEGTIDYQDIYGRQIISQISDGSTETLLIRNNEGFPLALAALSSVDGWQGIGIEKRLRFEVARMFQNDETEFE</sequence>